<name>A0A2S5A217_9SPHI</name>
<evidence type="ECO:0000313" key="2">
    <source>
        <dbReference type="EMBL" id="POY36349.1"/>
    </source>
</evidence>
<keyword evidence="1" id="KW-0732">Signal</keyword>
<evidence type="ECO:0000256" key="1">
    <source>
        <dbReference type="SAM" id="SignalP"/>
    </source>
</evidence>
<dbReference type="AlphaFoldDB" id="A0A2S5A217"/>
<dbReference type="OrthoDB" id="1153981at2"/>
<accession>A0A2S5A217</accession>
<reference evidence="2 3" key="1">
    <citation type="submission" date="2018-01" db="EMBL/GenBank/DDBJ databases">
        <authorList>
            <person name="Gaut B.S."/>
            <person name="Morton B.R."/>
            <person name="Clegg M.T."/>
            <person name="Duvall M.R."/>
        </authorList>
    </citation>
    <scope>NUCLEOTIDE SEQUENCE [LARGE SCALE GENOMIC DNA]</scope>
    <source>
        <strain evidence="2 3">HR-AV</strain>
    </source>
</reference>
<dbReference type="Gene3D" id="2.60.120.1130">
    <property type="match status" value="1"/>
</dbReference>
<organism evidence="2 3">
    <name type="scientific">Solitalea longa</name>
    <dbReference type="NCBI Taxonomy" id="2079460"/>
    <lineage>
        <taxon>Bacteria</taxon>
        <taxon>Pseudomonadati</taxon>
        <taxon>Bacteroidota</taxon>
        <taxon>Sphingobacteriia</taxon>
        <taxon>Sphingobacteriales</taxon>
        <taxon>Sphingobacteriaceae</taxon>
        <taxon>Solitalea</taxon>
    </lineage>
</organism>
<evidence type="ECO:0000313" key="3">
    <source>
        <dbReference type="Proteomes" id="UP000236893"/>
    </source>
</evidence>
<protein>
    <submittedName>
        <fullName evidence="2">Uncharacterized protein</fullName>
    </submittedName>
</protein>
<comment type="caution">
    <text evidence="2">The sequence shown here is derived from an EMBL/GenBank/DDBJ whole genome shotgun (WGS) entry which is preliminary data.</text>
</comment>
<keyword evidence="3" id="KW-1185">Reference proteome</keyword>
<dbReference type="Gene3D" id="3.10.620.30">
    <property type="match status" value="1"/>
</dbReference>
<sequence length="652" mass="75037">MKKITWILFSTLLLTANCFAQKMAYINEIGPISNKLNTLTPQEMKEPAVVLSEKVLVEFAFEAKELYKYQFCKRRVHLNENTAIEQFNRIYLPIENNNEIVALKAVAIGKNGQQKEVGKDHVKQIEEEGRQYSILAIEGLEEGGELEYYYCLKQNLRLFGSERIQKSTFIRNYQLSIISPDHLIWEGKIYNASKPFIATIDSVEKKRTITVELNNIEQAYDEKYSASDANLIRAEYKIAYNKAKSDDRMFTWAQAGKRFYEIYHEGQQESESVISRLANELGLKGKSEEDAARTIENYIKTNIVIRQNSEPASIKDVLTRKYGTKENVYQLYIFLFDYLNIPNQMVLCSNRFEKKFDKDFDTWNFLDDVLFYLPVSKRYISPDDITSRFGAAPDVFAGSDALFIKTTTLGGQKTGIALTKKIEELTNTNNNDDMWFNVDFSENMSQIKATYKRMLDGYAATEIRPFYFLANEEDRKMALNNIIKAYTVNDAEIKNPVVENFNLNTEEINKPFTITADINSKSVIEKAGNKIILKVGELIGPQVQMYNEKPRQNPIEIQFPHAYHRIITVNIPKGYTVKGLDALKFNLVYKNEELSTMGFVSAYTLENNVLKIDINEYYNNITYPKSAYADFVKIINASADFNKISIVLEKGI</sequence>
<dbReference type="RefSeq" id="WP_103789267.1">
    <property type="nucleotide sequence ID" value="NZ_PQVF01000007.1"/>
</dbReference>
<gene>
    <name evidence="2" type="ORF">C3K47_11415</name>
</gene>
<dbReference type="EMBL" id="PQVF01000007">
    <property type="protein sequence ID" value="POY36349.1"/>
    <property type="molecule type" value="Genomic_DNA"/>
</dbReference>
<feature type="chain" id="PRO_5015610608" evidence="1">
    <location>
        <begin position="21"/>
        <end position="652"/>
    </location>
</feature>
<feature type="signal peptide" evidence="1">
    <location>
        <begin position="1"/>
        <end position="20"/>
    </location>
</feature>
<dbReference type="Proteomes" id="UP000236893">
    <property type="component" value="Unassembled WGS sequence"/>
</dbReference>
<proteinExistence type="predicted"/>